<evidence type="ECO:0000256" key="1">
    <source>
        <dbReference type="SAM" id="Phobius"/>
    </source>
</evidence>
<dbReference type="Gene3D" id="3.90.640.20">
    <property type="entry name" value="Heat-shock cognate protein, ATPase"/>
    <property type="match status" value="1"/>
</dbReference>
<evidence type="ECO:0000259" key="2">
    <source>
        <dbReference type="Pfam" id="PF11738"/>
    </source>
</evidence>
<evidence type="ECO:0000313" key="4">
    <source>
        <dbReference type="Proteomes" id="UP001281447"/>
    </source>
</evidence>
<reference evidence="3 4" key="1">
    <citation type="submission" date="2023-10" db="EMBL/GenBank/DDBJ databases">
        <title>Virgibacillus halophilus 5B73C genome.</title>
        <authorList>
            <person name="Miliotis G."/>
            <person name="Sengupta P."/>
            <person name="Hameed A."/>
            <person name="Chuvochina M."/>
            <person name="Mcdonagh F."/>
            <person name="Simpson A.C."/>
            <person name="Singh N.K."/>
            <person name="Rekha P.D."/>
            <person name="Raman K."/>
            <person name="Hugenholtz P."/>
            <person name="Venkateswaran K."/>
        </authorList>
    </citation>
    <scope>NUCLEOTIDE SEQUENCE [LARGE SCALE GENOMIC DNA]</scope>
    <source>
        <strain evidence="3 4">5B73C</strain>
    </source>
</reference>
<dbReference type="RefSeq" id="WP_390352805.1">
    <property type="nucleotide sequence ID" value="NZ_JBHUIZ010000003.1"/>
</dbReference>
<dbReference type="InterPro" id="IPR037126">
    <property type="entry name" value="PdaC/RsiV-like_sf"/>
</dbReference>
<keyword evidence="1" id="KW-1133">Transmembrane helix</keyword>
<protein>
    <submittedName>
        <fullName evidence="3">RsiV family protein</fullName>
    </submittedName>
</protein>
<keyword evidence="1" id="KW-0472">Membrane</keyword>
<comment type="caution">
    <text evidence="3">The sequence shown here is derived from an EMBL/GenBank/DDBJ whole genome shotgun (WGS) entry which is preliminary data.</text>
</comment>
<sequence length="298" mass="34283">MDRKLKQLKDAYERIPIPDELDEVIEKALRQNGSRHKRSYPYKWIFGSVAAIFLLFAATLNASSALAESLAKVPVLGPIVKVVTIREIKEDRGNYHADINTPHLEGLHDKKLSQSLNEKYMQESRELYEQFKEETDGKSLKGHMAVDSGFKVKTDDATLLSIERYVERTQASSETKLYYDTIDKKNGLLLKLPMLFKNHDYVQVISQNIKTQMQEQMDNDPNKIYWLPGYDKETDEELTSDEMFQQIDANQTFYINKQHKLVIVFNDYDVAPGYMGTVAFVIPTKTIADLLVGNGYIR</sequence>
<organism evidence="3 4">
    <name type="scientific">Tigheibacillus halophilus</name>
    <dbReference type="NCBI Taxonomy" id="361280"/>
    <lineage>
        <taxon>Bacteria</taxon>
        <taxon>Bacillati</taxon>
        <taxon>Bacillota</taxon>
        <taxon>Bacilli</taxon>
        <taxon>Bacillales</taxon>
        <taxon>Bacillaceae</taxon>
        <taxon>Tigheibacillus</taxon>
    </lineage>
</organism>
<dbReference type="Proteomes" id="UP001281447">
    <property type="component" value="Unassembled WGS sequence"/>
</dbReference>
<feature type="domain" description="DUF3298" evidence="2">
    <location>
        <begin position="195"/>
        <end position="284"/>
    </location>
</feature>
<dbReference type="Pfam" id="PF11738">
    <property type="entry name" value="DUF3298"/>
    <property type="match status" value="1"/>
</dbReference>
<feature type="transmembrane region" description="Helical" evidence="1">
    <location>
        <begin position="44"/>
        <end position="66"/>
    </location>
</feature>
<evidence type="ECO:0000313" key="3">
    <source>
        <dbReference type="EMBL" id="MDY0396183.1"/>
    </source>
</evidence>
<accession>A0ABU5CA45</accession>
<gene>
    <name evidence="3" type="ORF">RWE15_19780</name>
</gene>
<name>A0ABU5CA45_9BACI</name>
<dbReference type="Gene3D" id="3.30.565.40">
    <property type="entry name" value="Fervidobacterium nodosum Rt17-B1 like"/>
    <property type="match status" value="1"/>
</dbReference>
<keyword evidence="4" id="KW-1185">Reference proteome</keyword>
<dbReference type="EMBL" id="JAWDIP010000004">
    <property type="protein sequence ID" value="MDY0396183.1"/>
    <property type="molecule type" value="Genomic_DNA"/>
</dbReference>
<proteinExistence type="predicted"/>
<dbReference type="InterPro" id="IPR021729">
    <property type="entry name" value="DUF3298"/>
</dbReference>
<keyword evidence="1" id="KW-0812">Transmembrane</keyword>